<dbReference type="AlphaFoldDB" id="A0A9J5XWY2"/>
<organism evidence="2 3">
    <name type="scientific">Solanum commersonii</name>
    <name type="common">Commerson's wild potato</name>
    <name type="synonym">Commerson's nightshade</name>
    <dbReference type="NCBI Taxonomy" id="4109"/>
    <lineage>
        <taxon>Eukaryota</taxon>
        <taxon>Viridiplantae</taxon>
        <taxon>Streptophyta</taxon>
        <taxon>Embryophyta</taxon>
        <taxon>Tracheophyta</taxon>
        <taxon>Spermatophyta</taxon>
        <taxon>Magnoliopsida</taxon>
        <taxon>eudicotyledons</taxon>
        <taxon>Gunneridae</taxon>
        <taxon>Pentapetalae</taxon>
        <taxon>asterids</taxon>
        <taxon>lamiids</taxon>
        <taxon>Solanales</taxon>
        <taxon>Solanaceae</taxon>
        <taxon>Solanoideae</taxon>
        <taxon>Solaneae</taxon>
        <taxon>Solanum</taxon>
    </lineage>
</organism>
<accession>A0A9J5XWY2</accession>
<evidence type="ECO:0000313" key="2">
    <source>
        <dbReference type="EMBL" id="KAG5592843.1"/>
    </source>
</evidence>
<dbReference type="OrthoDB" id="1730662at2759"/>
<dbReference type="InterPro" id="IPR053258">
    <property type="entry name" value="Ca-permeable_cation_channel"/>
</dbReference>
<keyword evidence="1" id="KW-1133">Transmembrane helix</keyword>
<feature type="transmembrane region" description="Helical" evidence="1">
    <location>
        <begin position="112"/>
        <end position="131"/>
    </location>
</feature>
<keyword evidence="3" id="KW-1185">Reference proteome</keyword>
<dbReference type="PANTHER" id="PTHR34115:SF5">
    <property type="entry name" value="PROTEIN, PUTATIVE-RELATED"/>
    <property type="match status" value="1"/>
</dbReference>
<name>A0A9J5XWY2_SOLCO</name>
<comment type="caution">
    <text evidence="2">The sequence shown here is derived from an EMBL/GenBank/DDBJ whole genome shotgun (WGS) entry which is preliminary data.</text>
</comment>
<reference evidence="2 3" key="1">
    <citation type="submission" date="2020-09" db="EMBL/GenBank/DDBJ databases">
        <title>De no assembly of potato wild relative species, Solanum commersonii.</title>
        <authorList>
            <person name="Cho K."/>
        </authorList>
    </citation>
    <scope>NUCLEOTIDE SEQUENCE [LARGE SCALE GENOMIC DNA]</scope>
    <source>
        <strain evidence="2">LZ3.2</strain>
        <tissue evidence="2">Leaf</tissue>
    </source>
</reference>
<sequence length="196" mass="23909">MVLQAWRNFFNYIFMQEQNSPLTLAVFIFTILPTYIQLKYPGTDPFTIHPKRMRVSITSLFLYWLIYAIKLKFSRHYMYKKFSDLVDNVMIFFISLYLASNASVMFTYPASHVVFSLCFLLSGGEMLLWVFRKIMQQFEDEEEYFQSEMLLWVFKKIMQQFEEEEEYFQSEISVWNYLRRRMNMNMGFEQRSRLPV</sequence>
<feature type="transmembrane region" description="Helical" evidence="1">
    <location>
        <begin position="53"/>
        <end position="73"/>
    </location>
</feature>
<protein>
    <submittedName>
        <fullName evidence="2">Uncharacterized protein</fullName>
    </submittedName>
</protein>
<feature type="transmembrane region" description="Helical" evidence="1">
    <location>
        <begin position="85"/>
        <end position="106"/>
    </location>
</feature>
<dbReference type="PANTHER" id="PTHR34115">
    <property type="entry name" value="PROTEIN, PUTATIVE-RELATED"/>
    <property type="match status" value="1"/>
</dbReference>
<keyword evidence="1" id="KW-0812">Transmembrane</keyword>
<feature type="transmembrane region" description="Helical" evidence="1">
    <location>
        <begin position="21"/>
        <end position="38"/>
    </location>
</feature>
<proteinExistence type="predicted"/>
<dbReference type="EMBL" id="JACXVP010000008">
    <property type="protein sequence ID" value="KAG5592843.1"/>
    <property type="molecule type" value="Genomic_DNA"/>
</dbReference>
<evidence type="ECO:0000313" key="3">
    <source>
        <dbReference type="Proteomes" id="UP000824120"/>
    </source>
</evidence>
<keyword evidence="1" id="KW-0472">Membrane</keyword>
<dbReference type="Proteomes" id="UP000824120">
    <property type="component" value="Chromosome 8"/>
</dbReference>
<gene>
    <name evidence="2" type="ORF">H5410_043357</name>
</gene>
<evidence type="ECO:0000256" key="1">
    <source>
        <dbReference type="SAM" id="Phobius"/>
    </source>
</evidence>